<dbReference type="InterPro" id="IPR039781">
    <property type="entry name" value="Rad21/Rec8-like"/>
</dbReference>
<protein>
    <submittedName>
        <fullName evidence="7">Meiotic cohesin complex subunit Rec8</fullName>
    </submittedName>
</protein>
<dbReference type="Pfam" id="PF04824">
    <property type="entry name" value="Rad21_Rec8"/>
    <property type="match status" value="1"/>
</dbReference>
<evidence type="ECO:0000259" key="6">
    <source>
        <dbReference type="Pfam" id="PF04825"/>
    </source>
</evidence>
<dbReference type="EMBL" id="WTPW01001647">
    <property type="protein sequence ID" value="KAF0424495.1"/>
    <property type="molecule type" value="Genomic_DNA"/>
</dbReference>
<evidence type="ECO:0000313" key="7">
    <source>
        <dbReference type="EMBL" id="KAF0424495.1"/>
    </source>
</evidence>
<evidence type="ECO:0000256" key="2">
    <source>
        <dbReference type="ARBA" id="ARBA00009870"/>
    </source>
</evidence>
<name>A0A8H3X9A1_GIGMA</name>
<keyword evidence="3" id="KW-0539">Nucleus</keyword>
<dbReference type="GO" id="GO:0003682">
    <property type="term" value="F:chromatin binding"/>
    <property type="evidence" value="ECO:0007669"/>
    <property type="project" value="TreeGrafter"/>
</dbReference>
<feature type="region of interest" description="Disordered" evidence="4">
    <location>
        <begin position="223"/>
        <end position="244"/>
    </location>
</feature>
<dbReference type="Gene3D" id="1.10.10.580">
    <property type="entry name" value="Structural maintenance of chromosome 1. Chain E"/>
    <property type="match status" value="1"/>
</dbReference>
<organism evidence="7 8">
    <name type="scientific">Gigaspora margarita</name>
    <dbReference type="NCBI Taxonomy" id="4874"/>
    <lineage>
        <taxon>Eukaryota</taxon>
        <taxon>Fungi</taxon>
        <taxon>Fungi incertae sedis</taxon>
        <taxon>Mucoromycota</taxon>
        <taxon>Glomeromycotina</taxon>
        <taxon>Glomeromycetes</taxon>
        <taxon>Diversisporales</taxon>
        <taxon>Gigasporaceae</taxon>
        <taxon>Gigaspora</taxon>
    </lineage>
</organism>
<comment type="similarity">
    <text evidence="2">Belongs to the rad21 family.</text>
</comment>
<evidence type="ECO:0000259" key="5">
    <source>
        <dbReference type="Pfam" id="PF04824"/>
    </source>
</evidence>
<comment type="caution">
    <text evidence="7">The sequence shown here is derived from an EMBL/GenBank/DDBJ whole genome shotgun (WGS) entry which is preliminary data.</text>
</comment>
<dbReference type="InterPro" id="IPR023093">
    <property type="entry name" value="ScpA-like_C"/>
</dbReference>
<dbReference type="SUPFAM" id="SSF46785">
    <property type="entry name" value="Winged helix' DNA-binding domain"/>
    <property type="match status" value="1"/>
</dbReference>
<dbReference type="GO" id="GO:1990414">
    <property type="term" value="P:replication-born double-strand break repair via sister chromatid exchange"/>
    <property type="evidence" value="ECO:0007669"/>
    <property type="project" value="TreeGrafter"/>
</dbReference>
<dbReference type="GO" id="GO:0005634">
    <property type="term" value="C:nucleus"/>
    <property type="evidence" value="ECO:0007669"/>
    <property type="project" value="UniProtKB-SubCell"/>
</dbReference>
<evidence type="ECO:0000313" key="8">
    <source>
        <dbReference type="Proteomes" id="UP000439903"/>
    </source>
</evidence>
<feature type="region of interest" description="Disordered" evidence="4">
    <location>
        <begin position="256"/>
        <end position="280"/>
    </location>
</feature>
<evidence type="ECO:0000256" key="3">
    <source>
        <dbReference type="ARBA" id="ARBA00023242"/>
    </source>
</evidence>
<reference evidence="7 8" key="1">
    <citation type="journal article" date="2019" name="Environ. Microbiol.">
        <title>At the nexus of three kingdoms: the genome of the mycorrhizal fungus Gigaspora margarita provides insights into plant, endobacterial and fungal interactions.</title>
        <authorList>
            <person name="Venice F."/>
            <person name="Ghignone S."/>
            <person name="Salvioli di Fossalunga A."/>
            <person name="Amselem J."/>
            <person name="Novero M."/>
            <person name="Xianan X."/>
            <person name="Sedzielewska Toro K."/>
            <person name="Morin E."/>
            <person name="Lipzen A."/>
            <person name="Grigoriev I.V."/>
            <person name="Henrissat B."/>
            <person name="Martin F.M."/>
            <person name="Bonfante P."/>
        </authorList>
    </citation>
    <scope>NUCLEOTIDE SEQUENCE [LARGE SCALE GENOMIC DNA]</scope>
    <source>
        <strain evidence="7 8">BEG34</strain>
    </source>
</reference>
<dbReference type="Proteomes" id="UP000439903">
    <property type="component" value="Unassembled WGS sequence"/>
</dbReference>
<dbReference type="Pfam" id="PF04825">
    <property type="entry name" value="Rad21_Rec8_N"/>
    <property type="match status" value="1"/>
</dbReference>
<sequence>MITHSIIDNVGDLRPNDRLAATLGSRSNLRKLSKKEVNSVNLVRACEYVTSPPEPLALRLTSNLMIGITRVYNQQYHFYYADVNCVWNRLHKTLLELQSESVDMIVPQARSEAITLEDDPFFEIEMTFSHKPQDFSVVPDIDETINGTQQSPIAPARASGSSNITRQSLITLPEISDVDLSVSSISGFSGGFDAGFGINDDLLMMDDNGIRIDFDEEGGLHEFELRPDGQDENNQQNGRDPVNSDMNEVMKRVREEHDAGLQENNKDKRRIRQKDPVIGDQNLDDEQVADVPMDIERESVQEVLQQITHDDQEVLQQTTHDGQEVPQQTTHNDDQEVLQQTTNGDQQAPDLEINAVEPRRQKKRRLYYMYDENTEMTNEQIIAMRDGVVDDLEEGERIAKDKAKMQGYKDLWRRTLYTPGLPLKAPQLSTFWSLYCAPMLQDNIVKQRIARPAFVPQRKNAKTELYFYFYHHDSKHLFYMIKDTNLDEFDDLYADVEDLGIGGSRQRENDYSFQGIELEHLRKAGSQSNSAITGLNSTGTEVPDLLDFDAASSAGNISRDILEFSGQLGRPSSIGLQRPSISMSENFPLFDDNIEIPDFQIFGELEEDNSMSGSSARGRYRDSNLKSNINNEQEQLNFLEFVKDLMQKAEVSSVIFHDIMVAQHVKRAETAKAFYNILGLATKNLIKVKQVQPYSDIVIELKE</sequence>
<comment type="subcellular location">
    <subcellularLocation>
        <location evidence="1">Nucleus</location>
    </subcellularLocation>
</comment>
<dbReference type="InterPro" id="IPR036390">
    <property type="entry name" value="WH_DNA-bd_sf"/>
</dbReference>
<proteinExistence type="inferred from homology"/>
<feature type="domain" description="Rad21/Rec8-like protein N-terminal" evidence="6">
    <location>
        <begin position="19"/>
        <end position="106"/>
    </location>
</feature>
<dbReference type="GO" id="GO:0007062">
    <property type="term" value="P:sister chromatid cohesion"/>
    <property type="evidence" value="ECO:0007669"/>
    <property type="project" value="InterPro"/>
</dbReference>
<dbReference type="InterPro" id="IPR006909">
    <property type="entry name" value="Rad21/Rec8_C_eu"/>
</dbReference>
<gene>
    <name evidence="7" type="ORF">F8M41_006578</name>
</gene>
<dbReference type="InterPro" id="IPR006910">
    <property type="entry name" value="Rad21_Rec8_N"/>
</dbReference>
<dbReference type="OrthoDB" id="10071381at2759"/>
<dbReference type="PANTHER" id="PTHR12585">
    <property type="entry name" value="SCC1 / RAD21 FAMILY MEMBER"/>
    <property type="match status" value="1"/>
</dbReference>
<evidence type="ECO:0000256" key="1">
    <source>
        <dbReference type="ARBA" id="ARBA00004123"/>
    </source>
</evidence>
<feature type="domain" description="Rad21/Rec8-like protein C-terminal eukaryotic" evidence="5">
    <location>
        <begin position="661"/>
        <end position="702"/>
    </location>
</feature>
<keyword evidence="8" id="KW-1185">Reference proteome</keyword>
<dbReference type="PANTHER" id="PTHR12585:SF69">
    <property type="entry name" value="FI11703P"/>
    <property type="match status" value="1"/>
</dbReference>
<dbReference type="GO" id="GO:0008278">
    <property type="term" value="C:cohesin complex"/>
    <property type="evidence" value="ECO:0007669"/>
    <property type="project" value="InterPro"/>
</dbReference>
<feature type="compositionally biased region" description="Basic and acidic residues" evidence="4">
    <location>
        <begin position="256"/>
        <end position="266"/>
    </location>
</feature>
<evidence type="ECO:0000256" key="4">
    <source>
        <dbReference type="SAM" id="MobiDB-lite"/>
    </source>
</evidence>
<dbReference type="AlphaFoldDB" id="A0A8H3X9A1"/>
<accession>A0A8H3X9A1</accession>